<comment type="caution">
    <text evidence="9">The sequence shown here is derived from an EMBL/GenBank/DDBJ whole genome shotgun (WGS) entry which is preliminary data.</text>
</comment>
<reference evidence="9 10" key="1">
    <citation type="submission" date="2014-05" db="EMBL/GenBank/DDBJ databases">
        <title>Draft genome sequence of a rare smut relative, Tilletiaria anomala UBC 951.</title>
        <authorList>
            <consortium name="DOE Joint Genome Institute"/>
            <person name="Toome M."/>
            <person name="Kuo A."/>
            <person name="Henrissat B."/>
            <person name="Lipzen A."/>
            <person name="Tritt A."/>
            <person name="Yoshinaga Y."/>
            <person name="Zane M."/>
            <person name="Barry K."/>
            <person name="Grigoriev I.V."/>
            <person name="Spatafora J.W."/>
            <person name="Aimea M.C."/>
        </authorList>
    </citation>
    <scope>NUCLEOTIDE SEQUENCE [LARGE SCALE GENOMIC DNA]</scope>
    <source>
        <strain evidence="9 10">UBC 951</strain>
    </source>
</reference>
<dbReference type="Pfam" id="PF07200">
    <property type="entry name" value="Mod_r"/>
    <property type="match status" value="1"/>
</dbReference>
<dbReference type="InterPro" id="IPR029012">
    <property type="entry name" value="Helix_hairpin_bin_sf"/>
</dbReference>
<feature type="domain" description="VPS37 C-terminal" evidence="8">
    <location>
        <begin position="130"/>
        <end position="239"/>
    </location>
</feature>
<protein>
    <recommendedName>
        <fullName evidence="8">VPS37 C-terminal domain-containing protein</fullName>
    </recommendedName>
</protein>
<dbReference type="GO" id="GO:0006623">
    <property type="term" value="P:protein targeting to vacuole"/>
    <property type="evidence" value="ECO:0007669"/>
    <property type="project" value="TreeGrafter"/>
</dbReference>
<dbReference type="GO" id="GO:0006612">
    <property type="term" value="P:protein targeting to membrane"/>
    <property type="evidence" value="ECO:0007669"/>
    <property type="project" value="TreeGrafter"/>
</dbReference>
<dbReference type="OrthoDB" id="10260857at2759"/>
<evidence type="ECO:0000256" key="5">
    <source>
        <dbReference type="ARBA" id="ARBA00022927"/>
    </source>
</evidence>
<dbReference type="RefSeq" id="XP_013243631.1">
    <property type="nucleotide sequence ID" value="XM_013388177.1"/>
</dbReference>
<evidence type="ECO:0000256" key="3">
    <source>
        <dbReference type="ARBA" id="ARBA00022448"/>
    </source>
</evidence>
<name>A0A066VY35_TILAU</name>
<evidence type="ECO:0000256" key="1">
    <source>
        <dbReference type="ARBA" id="ARBA00004177"/>
    </source>
</evidence>
<gene>
    <name evidence="9" type="ORF">K437DRAFT_246455</name>
</gene>
<comment type="similarity">
    <text evidence="2">Belongs to the VPS37 family.</text>
</comment>
<dbReference type="PANTHER" id="PTHR13678">
    <property type="entry name" value="VACUOLAR PROTEIN SORTING-ASSOCIATED PROTEIN 37"/>
    <property type="match status" value="1"/>
</dbReference>
<dbReference type="InterPro" id="IPR009851">
    <property type="entry name" value="Mod_r"/>
</dbReference>
<comment type="subcellular location">
    <subcellularLocation>
        <location evidence="1">Endosome</location>
    </subcellularLocation>
</comment>
<keyword evidence="10" id="KW-1185">Reference proteome</keyword>
<sequence length="239" mass="26539">MAAQSASTAVPLDTPLTRDFPPTAHLPRADLEQLLYGDSNERDHLGAAAVDAAISAQADPLAPPPPLQQQNAYFEAFVHTLPSVQRTIAEHDALLESIEDKARRNAELKPRLEALRRETQQCFQQAQALDAQWLPLNATLEEMYKRFSPASLHAQLTQGTSKLHDASEALANAYVENLPSLASGFVTPDEPGSLPISSSPNPDPDTQFVRKFRELRTRYHRRALLAERWSKGTVAWRDE</sequence>
<dbReference type="HOGENOM" id="CLU_087365_0_0_1"/>
<keyword evidence="3 6" id="KW-0813">Transport</keyword>
<evidence type="ECO:0000313" key="9">
    <source>
        <dbReference type="EMBL" id="KDN46652.1"/>
    </source>
</evidence>
<organism evidence="9 10">
    <name type="scientific">Tilletiaria anomala (strain ATCC 24038 / CBS 436.72 / UBC 951)</name>
    <dbReference type="NCBI Taxonomy" id="1037660"/>
    <lineage>
        <taxon>Eukaryota</taxon>
        <taxon>Fungi</taxon>
        <taxon>Dikarya</taxon>
        <taxon>Basidiomycota</taxon>
        <taxon>Ustilaginomycotina</taxon>
        <taxon>Exobasidiomycetes</taxon>
        <taxon>Georgefischeriales</taxon>
        <taxon>Tilletiariaceae</taxon>
        <taxon>Tilletiaria</taxon>
    </lineage>
</organism>
<evidence type="ECO:0000256" key="7">
    <source>
        <dbReference type="SAM" id="MobiDB-lite"/>
    </source>
</evidence>
<dbReference type="PROSITE" id="PS51314">
    <property type="entry name" value="VPS37_C"/>
    <property type="match status" value="1"/>
</dbReference>
<dbReference type="GO" id="GO:0043162">
    <property type="term" value="P:ubiquitin-dependent protein catabolic process via the multivesicular body sorting pathway"/>
    <property type="evidence" value="ECO:0007669"/>
    <property type="project" value="TreeGrafter"/>
</dbReference>
<accession>A0A066VY35</accession>
<evidence type="ECO:0000256" key="6">
    <source>
        <dbReference type="PROSITE-ProRule" id="PRU00646"/>
    </source>
</evidence>
<dbReference type="EMBL" id="JMSN01000034">
    <property type="protein sequence ID" value="KDN46652.1"/>
    <property type="molecule type" value="Genomic_DNA"/>
</dbReference>
<dbReference type="STRING" id="1037660.A0A066VY35"/>
<dbReference type="PANTHER" id="PTHR13678:SF2">
    <property type="entry name" value="VACUOLAR PROTEIN SORTING-ASSOCIATED PROTEIN 37A"/>
    <property type="match status" value="1"/>
</dbReference>
<dbReference type="Gene3D" id="1.10.287.660">
    <property type="entry name" value="Helix hairpin bin"/>
    <property type="match status" value="1"/>
</dbReference>
<dbReference type="InParanoid" id="A0A066VY35"/>
<evidence type="ECO:0000256" key="2">
    <source>
        <dbReference type="ARBA" id="ARBA00007617"/>
    </source>
</evidence>
<dbReference type="GeneID" id="25263211"/>
<keyword evidence="5 6" id="KW-0653">Protein transport</keyword>
<evidence type="ECO:0000313" key="10">
    <source>
        <dbReference type="Proteomes" id="UP000027361"/>
    </source>
</evidence>
<dbReference type="Proteomes" id="UP000027361">
    <property type="component" value="Unassembled WGS sequence"/>
</dbReference>
<feature type="region of interest" description="Disordered" evidence="7">
    <location>
        <begin position="1"/>
        <end position="24"/>
    </location>
</feature>
<evidence type="ECO:0000259" key="8">
    <source>
        <dbReference type="PROSITE" id="PS51314"/>
    </source>
</evidence>
<evidence type="ECO:0000256" key="4">
    <source>
        <dbReference type="ARBA" id="ARBA00022753"/>
    </source>
</evidence>
<dbReference type="GO" id="GO:0000813">
    <property type="term" value="C:ESCRT I complex"/>
    <property type="evidence" value="ECO:0007669"/>
    <property type="project" value="TreeGrafter"/>
</dbReference>
<dbReference type="OMA" id="QKEVYQR"/>
<keyword evidence="4" id="KW-0967">Endosome</keyword>
<proteinExistence type="inferred from homology"/>
<dbReference type="AlphaFoldDB" id="A0A066VY35"/>